<keyword evidence="7" id="KW-1185">Reference proteome</keyword>
<name>A0ABT1BX37_9BACT</name>
<dbReference type="EMBL" id="JAMXLY010000023">
    <property type="protein sequence ID" value="MCO6025643.1"/>
    <property type="molecule type" value="Genomic_DNA"/>
</dbReference>
<proteinExistence type="inferred from homology"/>
<dbReference type="PANTHER" id="PTHR43863">
    <property type="entry name" value="HYDROLASE, PUTATIVE (AFU_ORTHOLOGUE AFUA_1G03140)-RELATED"/>
    <property type="match status" value="1"/>
</dbReference>
<dbReference type="Gene3D" id="3.20.20.80">
    <property type="entry name" value="Glycosidases"/>
    <property type="match status" value="1"/>
</dbReference>
<feature type="domain" description="Glycosyl hydrolase family 31 C-terminal" evidence="5">
    <location>
        <begin position="515"/>
        <end position="605"/>
    </location>
</feature>
<dbReference type="CDD" id="cd06595">
    <property type="entry name" value="GH31_u1"/>
    <property type="match status" value="1"/>
</dbReference>
<evidence type="ECO:0000256" key="1">
    <source>
        <dbReference type="ARBA" id="ARBA00007806"/>
    </source>
</evidence>
<dbReference type="Gene3D" id="2.60.40.1180">
    <property type="entry name" value="Golgi alpha-mannosidase II"/>
    <property type="match status" value="2"/>
</dbReference>
<keyword evidence="2" id="KW-0326">Glycosidase</keyword>
<evidence type="ECO:0000259" key="4">
    <source>
        <dbReference type="Pfam" id="PF17137"/>
    </source>
</evidence>
<dbReference type="InterPro" id="IPR033403">
    <property type="entry name" value="DUF5110"/>
</dbReference>
<dbReference type="Pfam" id="PF17137">
    <property type="entry name" value="DUF5110"/>
    <property type="match status" value="1"/>
</dbReference>
<feature type="domain" description="DUF5110" evidence="4">
    <location>
        <begin position="623"/>
        <end position="686"/>
    </location>
</feature>
<dbReference type="PANTHER" id="PTHR43863:SF2">
    <property type="entry name" value="MALTASE-GLUCOAMYLASE"/>
    <property type="match status" value="1"/>
</dbReference>
<gene>
    <name evidence="6" type="ORF">NG821_07290</name>
</gene>
<evidence type="ECO:0000259" key="3">
    <source>
        <dbReference type="Pfam" id="PF01055"/>
    </source>
</evidence>
<feature type="domain" description="Glycoside hydrolase family 31 TIM barrel" evidence="3">
    <location>
        <begin position="204"/>
        <end position="507"/>
    </location>
</feature>
<reference evidence="6 7" key="1">
    <citation type="submission" date="2022-06" db="EMBL/GenBank/DDBJ databases">
        <title>A taxonomic note on the genus Prevotella: Description of four novel genera and emended description of the genera Hallella and Xylanibacter.</title>
        <authorList>
            <person name="Hitch T.C.A."/>
        </authorList>
    </citation>
    <scope>NUCLEOTIDE SEQUENCE [LARGE SCALE GENOMIC DNA]</scope>
    <source>
        <strain evidence="6 7">DSM 100619</strain>
    </source>
</reference>
<accession>A0ABT1BX37</accession>
<evidence type="ECO:0000259" key="5">
    <source>
        <dbReference type="Pfam" id="PF21365"/>
    </source>
</evidence>
<dbReference type="InterPro" id="IPR051816">
    <property type="entry name" value="Glycosyl_Hydrolase_31"/>
</dbReference>
<dbReference type="Pfam" id="PF01055">
    <property type="entry name" value="Glyco_hydro_31_2nd"/>
    <property type="match status" value="1"/>
</dbReference>
<dbReference type="SUPFAM" id="SSF51445">
    <property type="entry name" value="(Trans)glycosidases"/>
    <property type="match status" value="1"/>
</dbReference>
<dbReference type="GO" id="GO:0016787">
    <property type="term" value="F:hydrolase activity"/>
    <property type="evidence" value="ECO:0007669"/>
    <property type="project" value="UniProtKB-KW"/>
</dbReference>
<keyword evidence="2 6" id="KW-0378">Hydrolase</keyword>
<dbReference type="Proteomes" id="UP001204015">
    <property type="component" value="Unassembled WGS sequence"/>
</dbReference>
<dbReference type="InterPro" id="IPR013780">
    <property type="entry name" value="Glyco_hydro_b"/>
</dbReference>
<comment type="similarity">
    <text evidence="1 2">Belongs to the glycosyl hydrolase 31 family.</text>
</comment>
<dbReference type="Gene3D" id="2.60.40.1760">
    <property type="entry name" value="glycosyl hydrolase (family 31)"/>
    <property type="match status" value="1"/>
</dbReference>
<dbReference type="InterPro" id="IPR017853">
    <property type="entry name" value="GH"/>
</dbReference>
<dbReference type="Pfam" id="PF21365">
    <property type="entry name" value="Glyco_hydro_31_3rd"/>
    <property type="match status" value="1"/>
</dbReference>
<sequence length="831" mass="95706">MLLSVGSALAQAVSNVAYKDNSVRFTVISDGTLRMEYSPDGKFTDNRSFVAVNRQYPHVNYKIKADNRKVVIQTDKLVLTYKRNSGKFTPSNLSVVSARKFFKFSWRPGMQQKGNLMGTYRTLDGCDGDYYSYEKKKLQLEKGLLATDGWTLIDDSRNFLFDNSEWPWVEKRSSDGGQDWYFMAYGHNYKSALKDFTLFSGKVPMPPKYAFGYWWSRYWSYSDDELRDVIDKFKAYDIPLDVLVIDMDWHYTEKGKGSWTGWTWNRRLFPDPPKLLNYLHDDQLDVTLNLHPAEGVAPYEEQYPAVARDMGVDPASRQTIPWVASDKKLMTTVFKDILDPMHRQGVSFWWLDWQQWPYDKKVDSLSNTWWLNYVFFTHMQREGEDRPMLYHRWGGLGNHRYQIGFSGDTKISWNSLDYQPYFNSTASNVLYGYWSHDIGGHMGADHINPELFARWMQFGAVSAVMRTHTTKNAGLRKEPWVFNDTIFNVLRNTILQRYTMNPYIYTMARNTYDTGVSLCRPMYYDYPENKEAYSFRDEYMFGDDMLIAPVTKPMKDGYAEQKVWLPAGNDWYEWETGTLLKGGQTVTRYFKIDEYPIYIKAGSILPFLGRVKNLKGTDDDIYVNIFPGADKGSFSLYEDNGNDKDYATNYARTPLSYRYDGNRLTVTVGARKGQYKDMPSERQFYVCVNCKGVPSSVTCGGEKADYSYDGNSLKLTVKVPVTSCSSEKQVVITYPAGAVPDLNGFIGTSRRLRDAVVGLKYKDAGIVLNEELGTMASTGRSITYYPEKFSALVQAFNDHLKNLPAILKEQKLNDANSQWFLHEVLGPDAGK</sequence>
<evidence type="ECO:0000256" key="2">
    <source>
        <dbReference type="RuleBase" id="RU361185"/>
    </source>
</evidence>
<protein>
    <submittedName>
        <fullName evidence="6">Glycoside hydrolase family 31 protein</fullName>
    </submittedName>
</protein>
<evidence type="ECO:0000313" key="7">
    <source>
        <dbReference type="Proteomes" id="UP001204015"/>
    </source>
</evidence>
<comment type="caution">
    <text evidence="6">The sequence shown here is derived from an EMBL/GenBank/DDBJ whole genome shotgun (WGS) entry which is preliminary data.</text>
</comment>
<dbReference type="SUPFAM" id="SSF51011">
    <property type="entry name" value="Glycosyl hydrolase domain"/>
    <property type="match status" value="1"/>
</dbReference>
<dbReference type="InterPro" id="IPR048395">
    <property type="entry name" value="Glyco_hydro_31_C"/>
</dbReference>
<dbReference type="SUPFAM" id="SSF74650">
    <property type="entry name" value="Galactose mutarotase-like"/>
    <property type="match status" value="1"/>
</dbReference>
<dbReference type="InterPro" id="IPR000322">
    <property type="entry name" value="Glyco_hydro_31_TIM"/>
</dbReference>
<evidence type="ECO:0000313" key="6">
    <source>
        <dbReference type="EMBL" id="MCO6025643.1"/>
    </source>
</evidence>
<dbReference type="InterPro" id="IPR011013">
    <property type="entry name" value="Gal_mutarotase_sf_dom"/>
</dbReference>
<organism evidence="6 7">
    <name type="scientific">Segatella cerevisiae</name>
    <dbReference type="NCBI Taxonomy" id="2053716"/>
    <lineage>
        <taxon>Bacteria</taxon>
        <taxon>Pseudomonadati</taxon>
        <taxon>Bacteroidota</taxon>
        <taxon>Bacteroidia</taxon>
        <taxon>Bacteroidales</taxon>
        <taxon>Prevotellaceae</taxon>
        <taxon>Segatella</taxon>
    </lineage>
</organism>